<keyword evidence="2" id="KW-1185">Reference proteome</keyword>
<evidence type="ECO:0000313" key="2">
    <source>
        <dbReference type="Proteomes" id="UP000276133"/>
    </source>
</evidence>
<comment type="caution">
    <text evidence="1">The sequence shown here is derived from an EMBL/GenBank/DDBJ whole genome shotgun (WGS) entry which is preliminary data.</text>
</comment>
<proteinExistence type="predicted"/>
<evidence type="ECO:0000313" key="1">
    <source>
        <dbReference type="EMBL" id="RMZ99046.1"/>
    </source>
</evidence>
<dbReference type="Proteomes" id="UP000276133">
    <property type="component" value="Unassembled WGS sequence"/>
</dbReference>
<organism evidence="1 2">
    <name type="scientific">Brachionus plicatilis</name>
    <name type="common">Marine rotifer</name>
    <name type="synonym">Brachionus muelleri</name>
    <dbReference type="NCBI Taxonomy" id="10195"/>
    <lineage>
        <taxon>Eukaryota</taxon>
        <taxon>Metazoa</taxon>
        <taxon>Spiralia</taxon>
        <taxon>Gnathifera</taxon>
        <taxon>Rotifera</taxon>
        <taxon>Eurotatoria</taxon>
        <taxon>Monogononta</taxon>
        <taxon>Pseudotrocha</taxon>
        <taxon>Ploima</taxon>
        <taxon>Brachionidae</taxon>
        <taxon>Brachionus</taxon>
    </lineage>
</organism>
<name>A0A3M7PIV5_BRAPC</name>
<protein>
    <submittedName>
        <fullName evidence="1">Uncharacterized protein</fullName>
    </submittedName>
</protein>
<gene>
    <name evidence="1" type="ORF">BpHYR1_012563</name>
</gene>
<dbReference type="AlphaFoldDB" id="A0A3M7PIV5"/>
<sequence length="102" mass="12166">MKKKRQIEVSDQILKSKNSSLRLRLKSYLNGILTKYFYRKISGKTLKHHIHLFDYLFFNSFLTDQHKCELIIRSILPCNKSLIQPLNRIKYNSFKTAAKSFK</sequence>
<dbReference type="EMBL" id="REGN01010439">
    <property type="protein sequence ID" value="RMZ99046.1"/>
    <property type="molecule type" value="Genomic_DNA"/>
</dbReference>
<reference evidence="1 2" key="1">
    <citation type="journal article" date="2018" name="Sci. Rep.">
        <title>Genomic signatures of local adaptation to the degree of environmental predictability in rotifers.</title>
        <authorList>
            <person name="Franch-Gras L."/>
            <person name="Hahn C."/>
            <person name="Garcia-Roger E.M."/>
            <person name="Carmona M.J."/>
            <person name="Serra M."/>
            <person name="Gomez A."/>
        </authorList>
    </citation>
    <scope>NUCLEOTIDE SEQUENCE [LARGE SCALE GENOMIC DNA]</scope>
    <source>
        <strain evidence="1">HYR1</strain>
    </source>
</reference>
<accession>A0A3M7PIV5</accession>